<evidence type="ECO:0000256" key="1">
    <source>
        <dbReference type="ARBA" id="ARBA00001947"/>
    </source>
</evidence>
<dbReference type="AlphaFoldDB" id="A0A8J8PII3"/>
<keyword evidence="6" id="KW-0482">Metalloprotease</keyword>
<evidence type="ECO:0000256" key="3">
    <source>
        <dbReference type="ARBA" id="ARBA00022723"/>
    </source>
</evidence>
<dbReference type="EMBL" id="LVVT01000001">
    <property type="protein sequence ID" value="TQS84489.1"/>
    <property type="molecule type" value="Genomic_DNA"/>
</dbReference>
<dbReference type="GO" id="GO:0046872">
    <property type="term" value="F:metal ion binding"/>
    <property type="evidence" value="ECO:0007669"/>
    <property type="project" value="UniProtKB-KW"/>
</dbReference>
<evidence type="ECO:0000259" key="7">
    <source>
        <dbReference type="Pfam" id="PF01432"/>
    </source>
</evidence>
<organism evidence="9 10">
    <name type="scientific">Candidatus Methanomassiliicoccus intestinalis</name>
    <dbReference type="NCBI Taxonomy" id="1406512"/>
    <lineage>
        <taxon>Archaea</taxon>
        <taxon>Methanobacteriati</taxon>
        <taxon>Thermoplasmatota</taxon>
        <taxon>Thermoplasmata</taxon>
        <taxon>Methanomassiliicoccales</taxon>
        <taxon>Methanomassiliicoccaceae</taxon>
        <taxon>Methanomassiliicoccus</taxon>
    </lineage>
</organism>
<accession>A0A8J8PII3</accession>
<dbReference type="Gene3D" id="1.20.140.70">
    <property type="entry name" value="Oligopeptidase f, N-terminal domain"/>
    <property type="match status" value="1"/>
</dbReference>
<evidence type="ECO:0000256" key="2">
    <source>
        <dbReference type="ARBA" id="ARBA00022670"/>
    </source>
</evidence>
<dbReference type="Pfam" id="PF08439">
    <property type="entry name" value="Peptidase_M3_N"/>
    <property type="match status" value="1"/>
</dbReference>
<feature type="domain" description="Oligopeptidase F N-terminal" evidence="8">
    <location>
        <begin position="112"/>
        <end position="164"/>
    </location>
</feature>
<proteinExistence type="predicted"/>
<reference evidence="9" key="1">
    <citation type="submission" date="2016-03" db="EMBL/GenBank/DDBJ databases">
        <authorList>
            <person name="Borrel G."/>
            <person name="Mccann A."/>
            <person name="O'Toole P.W."/>
        </authorList>
    </citation>
    <scope>NUCLEOTIDE SEQUENCE</scope>
    <source>
        <strain evidence="9">183</strain>
    </source>
</reference>
<evidence type="ECO:0000259" key="8">
    <source>
        <dbReference type="Pfam" id="PF08439"/>
    </source>
</evidence>
<keyword evidence="3" id="KW-0479">Metal-binding</keyword>
<dbReference type="Proteomes" id="UP000752814">
    <property type="component" value="Unassembled WGS sequence"/>
</dbReference>
<dbReference type="Pfam" id="PF01432">
    <property type="entry name" value="Peptidase_M3"/>
    <property type="match status" value="1"/>
</dbReference>
<keyword evidence="2" id="KW-0645">Protease</keyword>
<dbReference type="CDD" id="cd09610">
    <property type="entry name" value="M3B_PepF"/>
    <property type="match status" value="1"/>
</dbReference>
<evidence type="ECO:0000313" key="10">
    <source>
        <dbReference type="Proteomes" id="UP000752814"/>
    </source>
</evidence>
<comment type="cofactor">
    <cofactor evidence="1">
        <name>Zn(2+)</name>
        <dbReference type="ChEBI" id="CHEBI:29105"/>
    </cofactor>
</comment>
<dbReference type="GO" id="GO:0006508">
    <property type="term" value="P:proteolysis"/>
    <property type="evidence" value="ECO:0007669"/>
    <property type="project" value="UniProtKB-KW"/>
</dbReference>
<protein>
    <recommendedName>
        <fullName evidence="11">Oligoendopeptidase F</fullName>
    </recommendedName>
</protein>
<dbReference type="SUPFAM" id="SSF55486">
    <property type="entry name" value="Metalloproteases ('zincins'), catalytic domain"/>
    <property type="match status" value="1"/>
</dbReference>
<evidence type="ECO:0000256" key="6">
    <source>
        <dbReference type="ARBA" id="ARBA00023049"/>
    </source>
</evidence>
<evidence type="ECO:0000313" key="9">
    <source>
        <dbReference type="EMBL" id="TQS84489.1"/>
    </source>
</evidence>
<dbReference type="GO" id="GO:0004222">
    <property type="term" value="F:metalloendopeptidase activity"/>
    <property type="evidence" value="ECO:0007669"/>
    <property type="project" value="InterPro"/>
</dbReference>
<sequence>MKWDLTQLAPQDTIEEDLKKMPSEAEKFQKEYQGRIASLDAQGLKKFIEDRDTFYLKFEGPVMHARLAYYANALDPEAQRISDIADRAGTEAAQKLAFSSIELGKLLESNPALIEDPVLSEYKHFLQLVLQSAPHRLSESEEKLVMSKDLNGVEAWSRLQSDWLATRTFDLKIGDEVKTMPYGEVISYYQNPDRDVRKSANSVVYTKLGNDDIVWSSALRSICDDHIRMCSLRKYSDPMEPSLEDNDVDKETINALMEAIDEGKSFYRRYLKTKAKLLGLNKLGNWDLMAPLPGSGNIKYSWEDSKREVFEAYSSFDKEFGEYIEDMFSRNHIDGEVRMGKTSGAFCSFWYGGKSAYVLQSFNGQLSDIYTQAHELGHAVHAYLGQRAQKPLNFNPGSCIAECGSIFGELLLTKSLLEKAKSPEEKRAVLCVVLDEFGMSAFQVTARFLFENSLYASINGGKFLDGSAISDLWVNARDSIYGDSVEWLPEMKWEWTMKMHYYIPNYRYYNYPYVFAQLFVFALYRLYVEEGETFIPKLKKLLSAGSSQSPYDLAKDLGFDIRSADFWKKGIKQAEYFLDELEKTM</sequence>
<name>A0A8J8PII3_9ARCH</name>
<evidence type="ECO:0000256" key="5">
    <source>
        <dbReference type="ARBA" id="ARBA00022833"/>
    </source>
</evidence>
<dbReference type="Gene3D" id="1.10.1370.20">
    <property type="entry name" value="Oligoendopeptidase f, C-terminal domain"/>
    <property type="match status" value="1"/>
</dbReference>
<dbReference type="InterPro" id="IPR042088">
    <property type="entry name" value="OligoPept_F_C"/>
</dbReference>
<gene>
    <name evidence="9" type="ORF">A3207_00120</name>
</gene>
<dbReference type="InterPro" id="IPR001567">
    <property type="entry name" value="Pept_M3A_M3B_dom"/>
</dbReference>
<keyword evidence="5" id="KW-0862">Zinc</keyword>
<comment type="caution">
    <text evidence="9">The sequence shown here is derived from an EMBL/GenBank/DDBJ whole genome shotgun (WGS) entry which is preliminary data.</text>
</comment>
<evidence type="ECO:0008006" key="11">
    <source>
        <dbReference type="Google" id="ProtNLM"/>
    </source>
</evidence>
<feature type="domain" description="Peptidase M3A/M3B catalytic" evidence="7">
    <location>
        <begin position="188"/>
        <end position="571"/>
    </location>
</feature>
<keyword evidence="4" id="KW-0378">Hydrolase</keyword>
<dbReference type="InterPro" id="IPR013647">
    <property type="entry name" value="OligopepF_N_dom"/>
</dbReference>
<evidence type="ECO:0000256" key="4">
    <source>
        <dbReference type="ARBA" id="ARBA00022801"/>
    </source>
</evidence>
<dbReference type="RefSeq" id="WP_400256467.1">
    <property type="nucleotide sequence ID" value="NZ_CAYAYE010000041.1"/>
</dbReference>